<dbReference type="KEGG" id="mmx:MmarC6_1198"/>
<dbReference type="AlphaFoldDB" id="A9A9I8"/>
<evidence type="ECO:0008006" key="2">
    <source>
        <dbReference type="Google" id="ProtNLM"/>
    </source>
</evidence>
<gene>
    <name evidence="1" type="ordered locus">MmarC6_1198</name>
</gene>
<evidence type="ECO:0000313" key="1">
    <source>
        <dbReference type="EMBL" id="ABX02011.1"/>
    </source>
</evidence>
<accession>A9A9I8</accession>
<dbReference type="HOGENOM" id="CLU_996104_0_0_2"/>
<dbReference type="EMBL" id="CP000867">
    <property type="protein sequence ID" value="ABX02011.1"/>
    <property type="molecule type" value="Genomic_DNA"/>
</dbReference>
<name>A9A9I8_METM6</name>
<protein>
    <recommendedName>
        <fullName evidence="2">Lipoprotein</fullName>
    </recommendedName>
</protein>
<organism evidence="1">
    <name type="scientific">Methanococcus maripaludis (strain C6 / ATCC BAA-1332)</name>
    <dbReference type="NCBI Taxonomy" id="444158"/>
    <lineage>
        <taxon>Archaea</taxon>
        <taxon>Methanobacteriati</taxon>
        <taxon>Methanobacteriota</taxon>
        <taxon>Methanomada group</taxon>
        <taxon>Methanococci</taxon>
        <taxon>Methanococcales</taxon>
        <taxon>Methanococcaceae</taxon>
        <taxon>Methanococcus</taxon>
    </lineage>
</organism>
<dbReference type="eggNOG" id="arCOG07801">
    <property type="taxonomic scope" value="Archaea"/>
</dbReference>
<dbReference type="PROSITE" id="PS51257">
    <property type="entry name" value="PROKAR_LIPOPROTEIN"/>
    <property type="match status" value="1"/>
</dbReference>
<reference evidence="1" key="1">
    <citation type="submission" date="2007-10" db="EMBL/GenBank/DDBJ databases">
        <title>Complete sequence of Methanococcus maripaludis C6.</title>
        <authorList>
            <consortium name="US DOE Joint Genome Institute"/>
            <person name="Copeland A."/>
            <person name="Lucas S."/>
            <person name="Lapidus A."/>
            <person name="Barry K."/>
            <person name="Glavina del Rio T."/>
            <person name="Dalin E."/>
            <person name="Tice H."/>
            <person name="Pitluck S."/>
            <person name="Clum A."/>
            <person name="Schmutz J."/>
            <person name="Larimer F."/>
            <person name="Land M."/>
            <person name="Hauser L."/>
            <person name="Kyrpides N."/>
            <person name="Mikhailova N."/>
            <person name="Sieprawska-Lupa M."/>
            <person name="Whitman W.B."/>
            <person name="Richardson P."/>
        </authorList>
    </citation>
    <scope>NUCLEOTIDE SEQUENCE [LARGE SCALE GENOMIC DNA]</scope>
    <source>
        <strain evidence="1">C6</strain>
    </source>
</reference>
<dbReference type="Gene3D" id="2.50.20.20">
    <property type="match status" value="1"/>
</dbReference>
<proteinExistence type="predicted"/>
<sequence>MINKKFFVFQLIFAILIAVSFSGCTDDASDSEYDSQSSSSSNINENLKIKELVANQNEIWSYSYDYTMNSKVNGRNIEMSGTGKVDTNNKNAYLSLESENGSIEYYYFEGAMYMGTILNGESQWMKVLSEGEDFESNFDVLSQYNESIYNLENNDFTLDGEETVNGIPCYKVRMNVEDMYDTMASEYNVEEGEVSDWDMAEITYYISKSYGYIVKTTANIKGTDKSGESFEINYVLSLKNINEIQDIELPDDAENAVDISSYYSNYQ</sequence>
<dbReference type="STRING" id="444158.MmarC6_1198"/>
<dbReference type="OrthoDB" id="60516at2157"/>